<protein>
    <submittedName>
        <fullName evidence="1">Uncharacterized protein</fullName>
    </submittedName>
</protein>
<dbReference type="Proteomes" id="UP000664632">
    <property type="component" value="Unassembled WGS sequence"/>
</dbReference>
<dbReference type="EMBL" id="JAFLWD010000001">
    <property type="protein sequence ID" value="MBO0438816.1"/>
    <property type="molecule type" value="Genomic_DNA"/>
</dbReference>
<organism evidence="1 2">
    <name type="scientific">Candidatus Enterococcus ikei</name>
    <dbReference type="NCBI Taxonomy" id="2815326"/>
    <lineage>
        <taxon>Bacteria</taxon>
        <taxon>Bacillati</taxon>
        <taxon>Bacillota</taxon>
        <taxon>Bacilli</taxon>
        <taxon>Lactobacillales</taxon>
        <taxon>Enterococcaceae</taxon>
        <taxon>Enterococcus</taxon>
    </lineage>
</organism>
<reference evidence="1 2" key="1">
    <citation type="submission" date="2021-03" db="EMBL/GenBank/DDBJ databases">
        <title>Enterococcal diversity collection.</title>
        <authorList>
            <person name="Gilmore M.S."/>
            <person name="Schwartzman J."/>
            <person name="Van Tyne D."/>
            <person name="Martin M."/>
            <person name="Earl A.M."/>
            <person name="Manson A.L."/>
            <person name="Straub T."/>
            <person name="Salamzade R."/>
            <person name="Saavedra J."/>
            <person name="Lebreton F."/>
            <person name="Prichula J."/>
            <person name="Schaufler K."/>
            <person name="Gaca A."/>
            <person name="Sgardioli B."/>
            <person name="Wagenaar J."/>
            <person name="Strong T."/>
        </authorList>
    </citation>
    <scope>NUCLEOTIDE SEQUENCE [LARGE SCALE GENOMIC DNA]</scope>
    <source>
        <strain evidence="1 2">DIV0869a</strain>
    </source>
</reference>
<name>A0ABS3GVJ0_9ENTE</name>
<evidence type="ECO:0000313" key="2">
    <source>
        <dbReference type="Proteomes" id="UP000664632"/>
    </source>
</evidence>
<sequence length="112" mass="12844">MMRKTKIDTLMTFFNDEKKFITDGYYRIRTINENTVELAFLVAGSCGETLVHPQITVSLTESPQAIGIKLIDMYSIPPLFLHRNDHTAHEIDTALDHLIEKFSDKTKNTKTN</sequence>
<evidence type="ECO:0000313" key="1">
    <source>
        <dbReference type="EMBL" id="MBO0438816.1"/>
    </source>
</evidence>
<comment type="caution">
    <text evidence="1">The sequence shown here is derived from an EMBL/GenBank/DDBJ whole genome shotgun (WGS) entry which is preliminary data.</text>
</comment>
<gene>
    <name evidence="1" type="ORF">JZO69_00370</name>
</gene>
<proteinExistence type="predicted"/>
<keyword evidence="2" id="KW-1185">Reference proteome</keyword>
<accession>A0ABS3GVJ0</accession>